<evidence type="ECO:0000313" key="4">
    <source>
        <dbReference type="Proteomes" id="UP000546584"/>
    </source>
</evidence>
<protein>
    <submittedName>
        <fullName evidence="3">ImmA/IrrE family metallo-endopeptidase</fullName>
    </submittedName>
</protein>
<feature type="domain" description="IrrE N-terminal-like" evidence="1">
    <location>
        <begin position="45"/>
        <end position="149"/>
    </location>
</feature>
<dbReference type="InterPro" id="IPR010359">
    <property type="entry name" value="IrrE_HExxH"/>
</dbReference>
<dbReference type="Proteomes" id="UP000546584">
    <property type="component" value="Unassembled WGS sequence"/>
</dbReference>
<organism evidence="3 4">
    <name type="scientific">Pseudomonas yamanorum</name>
    <dbReference type="NCBI Taxonomy" id="515393"/>
    <lineage>
        <taxon>Bacteria</taxon>
        <taxon>Pseudomonadati</taxon>
        <taxon>Pseudomonadota</taxon>
        <taxon>Gammaproteobacteria</taxon>
        <taxon>Pseudomonadales</taxon>
        <taxon>Pseudomonadaceae</taxon>
        <taxon>Pseudomonas</taxon>
    </lineage>
</organism>
<dbReference type="PANTHER" id="PTHR43236">
    <property type="entry name" value="ANTITOXIN HIGA1"/>
    <property type="match status" value="1"/>
</dbReference>
<dbReference type="AlphaFoldDB" id="A0A1H2FSX1"/>
<evidence type="ECO:0000259" key="1">
    <source>
        <dbReference type="Pfam" id="PF06114"/>
    </source>
</evidence>
<dbReference type="Proteomes" id="UP001224477">
    <property type="component" value="Unassembled WGS sequence"/>
</dbReference>
<dbReference type="RefSeq" id="WP_063033012.1">
    <property type="nucleotide sequence ID" value="NZ_CP012400.2"/>
</dbReference>
<dbReference type="EMBL" id="JACAQR010000005">
    <property type="protein sequence ID" value="NWD40945.1"/>
    <property type="molecule type" value="Genomic_DNA"/>
</dbReference>
<evidence type="ECO:0000313" key="3">
    <source>
        <dbReference type="EMBL" id="NWD40945.1"/>
    </source>
</evidence>
<dbReference type="PANTHER" id="PTHR43236:SF1">
    <property type="entry name" value="BLL7220 PROTEIN"/>
    <property type="match status" value="1"/>
</dbReference>
<proteinExistence type="predicted"/>
<keyword evidence="5" id="KW-1185">Reference proteome</keyword>
<dbReference type="Gene3D" id="1.10.10.2910">
    <property type="match status" value="1"/>
</dbReference>
<reference evidence="3 4" key="1">
    <citation type="submission" date="2020-04" db="EMBL/GenBank/DDBJ databases">
        <title>Molecular characterization of pseudomonads from Agaricus bisporus reveal novel blotch 2 pathogens in Western Europe.</title>
        <authorList>
            <person name="Taparia T."/>
            <person name="Krijger M."/>
            <person name="Haynes E."/>
            <person name="Elpinstone J.G."/>
            <person name="Noble R."/>
            <person name="Van Der Wolf J."/>
        </authorList>
    </citation>
    <scope>NUCLEOTIDE SEQUENCE [LARGE SCALE GENOMIC DNA]</scope>
    <source>
        <strain evidence="3 4">IPO3753</strain>
    </source>
</reference>
<name>A0A1H2FSX1_9PSED</name>
<dbReference type="InterPro" id="IPR052345">
    <property type="entry name" value="Rad_response_metalloprotease"/>
</dbReference>
<sequence length="158" mass="18177">MPVRQAQAILARYWNRQIPVDPSALAISMGADVFADPDMIWSDLSGRFDYENGRPTIRFNPDDAWVRQRFTIAHELGHMVLNHGRSMRDNSANYSTHADHYKEQEANAFAAELLMPKEVVDWIIPRYNRDVGAMSRELGVSEAAMRYRLINLGYLSDY</sequence>
<gene>
    <name evidence="3" type="ORF">HX826_03650</name>
    <name evidence="2" type="ORF">RCO22_06695</name>
</gene>
<comment type="caution">
    <text evidence="3">The sequence shown here is derived from an EMBL/GenBank/DDBJ whole genome shotgun (WGS) entry which is preliminary data.</text>
</comment>
<evidence type="ECO:0000313" key="5">
    <source>
        <dbReference type="Proteomes" id="UP001224477"/>
    </source>
</evidence>
<dbReference type="Pfam" id="PF06114">
    <property type="entry name" value="Peptidase_M78"/>
    <property type="match status" value="1"/>
</dbReference>
<dbReference type="GeneID" id="93512789"/>
<reference evidence="2 5" key="2">
    <citation type="journal article" date="2023" name="Microbiol. Resour. Announc.">
        <title>Whole-genome sequence of Pseudomonas yamanorum OLsAu1 isolated from the edible ectomycorrhizal mushroom Lactarius sp. section Deliciosi.</title>
        <authorList>
            <person name="Ramirez-Mendoza R."/>
            <person name="Angeles-Argaiz R.E."/>
            <person name="Hernandez-Oaxaca D."/>
            <person name="Aguirre-Beltran L."/>
            <person name="Almaraz-Suarez J."/>
            <person name="Perez-Moreno J."/>
        </authorList>
    </citation>
    <scope>NUCLEOTIDE SEQUENCE [LARGE SCALE GENOMIC DNA]</scope>
    <source>
        <strain evidence="2 5">OLsAu1</strain>
    </source>
</reference>
<dbReference type="OrthoDB" id="9794834at2"/>
<evidence type="ECO:0000313" key="2">
    <source>
        <dbReference type="EMBL" id="MDR0188621.1"/>
    </source>
</evidence>
<accession>A0A1H2FSX1</accession>
<dbReference type="EMBL" id="JAVGXC010000004">
    <property type="protein sequence ID" value="MDR0188621.1"/>
    <property type="molecule type" value="Genomic_DNA"/>
</dbReference>